<dbReference type="EC" id="2.1.1.319" evidence="2"/>
<comment type="subcellular location">
    <subcellularLocation>
        <location evidence="1">Cytoplasm</location>
    </subcellularLocation>
</comment>
<keyword evidence="8" id="KW-1185">Reference proteome</keyword>
<accession>A0A0A1U715</accession>
<keyword evidence="3" id="KW-0963">Cytoplasm</keyword>
<dbReference type="RefSeq" id="XP_004254535.1">
    <property type="nucleotide sequence ID" value="XM_004254487.1"/>
</dbReference>
<keyword evidence="5" id="KW-0862">Zinc</keyword>
<dbReference type="InterPro" id="IPR040048">
    <property type="entry name" value="ZNF277"/>
</dbReference>
<organism evidence="7 8">
    <name type="scientific">Entamoeba invadens IP1</name>
    <dbReference type="NCBI Taxonomy" id="370355"/>
    <lineage>
        <taxon>Eukaryota</taxon>
        <taxon>Amoebozoa</taxon>
        <taxon>Evosea</taxon>
        <taxon>Archamoebae</taxon>
        <taxon>Mastigamoebida</taxon>
        <taxon>Entamoebidae</taxon>
        <taxon>Entamoeba</taxon>
    </lineage>
</organism>
<evidence type="ECO:0000313" key="8">
    <source>
        <dbReference type="Proteomes" id="UP000014680"/>
    </source>
</evidence>
<evidence type="ECO:0000313" key="7">
    <source>
        <dbReference type="EMBL" id="ELP87764.1"/>
    </source>
</evidence>
<evidence type="ECO:0000256" key="5">
    <source>
        <dbReference type="ARBA" id="ARBA00022833"/>
    </source>
</evidence>
<evidence type="ECO:0000256" key="3">
    <source>
        <dbReference type="ARBA" id="ARBA00022490"/>
    </source>
</evidence>
<dbReference type="GeneID" id="14886723"/>
<dbReference type="InterPro" id="IPR036236">
    <property type="entry name" value="Znf_C2H2_sf"/>
</dbReference>
<dbReference type="PANTHER" id="PTHR13267">
    <property type="entry name" value="ZINC FINGER PROTEIN 277"/>
    <property type="match status" value="1"/>
</dbReference>
<name>A0A0A1U715_ENTIV</name>
<dbReference type="InterPro" id="IPR049482">
    <property type="entry name" value="ANM3-like_C2H2_Zf"/>
</dbReference>
<dbReference type="GO" id="GO:0005737">
    <property type="term" value="C:cytoplasm"/>
    <property type="evidence" value="ECO:0007669"/>
    <property type="project" value="UniProtKB-SubCell"/>
</dbReference>
<gene>
    <name evidence="7" type="ORF">EIN_411170</name>
</gene>
<proteinExistence type="predicted"/>
<reference evidence="7 8" key="1">
    <citation type="submission" date="2012-10" db="EMBL/GenBank/DDBJ databases">
        <authorList>
            <person name="Zafar N."/>
            <person name="Inman J."/>
            <person name="Hall N."/>
            <person name="Lorenzi H."/>
            <person name="Caler E."/>
        </authorList>
    </citation>
    <scope>NUCLEOTIDE SEQUENCE [LARGE SCALE GENOMIC DNA]</scope>
    <source>
        <strain evidence="7 8">IP1</strain>
    </source>
</reference>
<dbReference type="GO" id="GO:0035242">
    <property type="term" value="F:protein-arginine omega-N asymmetric methyltransferase activity"/>
    <property type="evidence" value="ECO:0007669"/>
    <property type="project" value="UniProtKB-EC"/>
</dbReference>
<evidence type="ECO:0000256" key="4">
    <source>
        <dbReference type="ARBA" id="ARBA00022723"/>
    </source>
</evidence>
<evidence type="ECO:0000256" key="2">
    <source>
        <dbReference type="ARBA" id="ARBA00011925"/>
    </source>
</evidence>
<protein>
    <recommendedName>
        <fullName evidence="2">type I protein arginine methyltransferase</fullName>
        <ecNumber evidence="2">2.1.1.319</ecNumber>
    </recommendedName>
</protein>
<evidence type="ECO:0000256" key="1">
    <source>
        <dbReference type="ARBA" id="ARBA00004496"/>
    </source>
</evidence>
<dbReference type="SUPFAM" id="SSF57667">
    <property type="entry name" value="beta-beta-alpha zinc fingers"/>
    <property type="match status" value="1"/>
</dbReference>
<dbReference type="Proteomes" id="UP000014680">
    <property type="component" value="Unassembled WGS sequence"/>
</dbReference>
<evidence type="ECO:0000259" key="6">
    <source>
        <dbReference type="Pfam" id="PF21137"/>
    </source>
</evidence>
<dbReference type="EMBL" id="KB206788">
    <property type="protein sequence ID" value="ELP87764.1"/>
    <property type="molecule type" value="Genomic_DNA"/>
</dbReference>
<dbReference type="OrthoDB" id="29696at2759"/>
<keyword evidence="4" id="KW-0479">Metal-binding</keyword>
<feature type="domain" description="Protein arginine N-methyltransferase 3-like C2H2 zinc finger" evidence="6">
    <location>
        <begin position="55"/>
        <end position="90"/>
    </location>
</feature>
<dbReference type="Pfam" id="PF21137">
    <property type="entry name" value="ANM3_C2H2_Zf"/>
    <property type="match status" value="1"/>
</dbReference>
<dbReference type="VEuPathDB" id="AmoebaDB:EIN_411170"/>
<dbReference type="PANTHER" id="PTHR13267:SF3">
    <property type="entry name" value="ZINC FINGER PROTEIN 277"/>
    <property type="match status" value="1"/>
</dbReference>
<dbReference type="GO" id="GO:0046872">
    <property type="term" value="F:metal ion binding"/>
    <property type="evidence" value="ECO:0007669"/>
    <property type="project" value="UniProtKB-KW"/>
</dbReference>
<sequence length="156" mass="18464">MSDDWDWDNGDDETSFRTPCLFCKEFNDLDKVLEHLQTAHQLGFQTLFQICDGNQYNYFKLINYIRKHKLSPQSVLSFDKSFFNTEESMKYIKPTIDNDGFLMIDAEWCDPETGMANVEHPMDELEDDVVKEMMAIKKEDDMRMEEDEKIDDESDD</sequence>
<dbReference type="KEGG" id="eiv:EIN_411170"/>
<dbReference type="AlphaFoldDB" id="A0A0A1U715"/>
<dbReference type="OMA" id="GMANVEH"/>